<dbReference type="EMBL" id="FTNK01000003">
    <property type="protein sequence ID" value="SIQ68411.1"/>
    <property type="molecule type" value="Genomic_DNA"/>
</dbReference>
<gene>
    <name evidence="2" type="ORF">SAMN05421578_103355</name>
</gene>
<accession>A0ABY1JSA9</accession>
<comment type="caution">
    <text evidence="2">The sequence shown here is derived from an EMBL/GenBank/DDBJ whole genome shotgun (WGS) entry which is preliminary data.</text>
</comment>
<keyword evidence="3" id="KW-1185">Reference proteome</keyword>
<dbReference type="CDD" id="cd06583">
    <property type="entry name" value="PGRP"/>
    <property type="match status" value="1"/>
</dbReference>
<name>A0ABY1JSA9_9BACL</name>
<evidence type="ECO:0000313" key="2">
    <source>
        <dbReference type="EMBL" id="SIQ68411.1"/>
    </source>
</evidence>
<proteinExistence type="predicted"/>
<evidence type="ECO:0000259" key="1">
    <source>
        <dbReference type="Pfam" id="PF01510"/>
    </source>
</evidence>
<sequence length="262" mass="29097">MIKKGNYLLLECGEFRNWLSDQRITRTINKLQVHHTASPNYTTRKMVMGIAQQDHFKCLEGMRDFHINTNGWSATGQNITVFEDGKIAISLDRDLSKVPAGMAGANTGMLCVEIIGNFDKGGDKITAAQKQAVIHLYACLVERFKMPIDTDHIVYHAWYTSKGLRLNDYTHGKSSKSCPGTNFWGDGNTIASAKNSFLPMIKAELDGLGKEEPKMKKVDANKIIDTYLKPAYAVAKTPAERKDVGRLADELRIASGQSKQNG</sequence>
<dbReference type="Proteomes" id="UP000186666">
    <property type="component" value="Unassembled WGS sequence"/>
</dbReference>
<dbReference type="RefSeq" id="WP_068582834.1">
    <property type="nucleotide sequence ID" value="NZ_FTNK01000003.1"/>
</dbReference>
<protein>
    <submittedName>
        <fullName evidence="2">N-acetylmuramoyl-L-alanine amidase</fullName>
    </submittedName>
</protein>
<organism evidence="2 3">
    <name type="scientific">Paenibacillus macquariensis</name>
    <dbReference type="NCBI Taxonomy" id="948756"/>
    <lineage>
        <taxon>Bacteria</taxon>
        <taxon>Bacillati</taxon>
        <taxon>Bacillota</taxon>
        <taxon>Bacilli</taxon>
        <taxon>Bacillales</taxon>
        <taxon>Paenibacillaceae</taxon>
        <taxon>Paenibacillus</taxon>
    </lineage>
</organism>
<feature type="domain" description="N-acetylmuramoyl-L-alanine amidase" evidence="1">
    <location>
        <begin position="26"/>
        <end position="180"/>
    </location>
</feature>
<dbReference type="InterPro" id="IPR036505">
    <property type="entry name" value="Amidase/PGRP_sf"/>
</dbReference>
<dbReference type="InterPro" id="IPR002502">
    <property type="entry name" value="Amidase_domain"/>
</dbReference>
<reference evidence="2 3" key="1">
    <citation type="submission" date="2017-01" db="EMBL/GenBank/DDBJ databases">
        <authorList>
            <person name="Varghese N."/>
            <person name="Submissions S."/>
        </authorList>
    </citation>
    <scope>NUCLEOTIDE SEQUENCE [LARGE SCALE GENOMIC DNA]</scope>
    <source>
        <strain evidence="2 3">ATCC 23464</strain>
    </source>
</reference>
<dbReference type="Pfam" id="PF01510">
    <property type="entry name" value="Amidase_2"/>
    <property type="match status" value="1"/>
</dbReference>
<dbReference type="SUPFAM" id="SSF55846">
    <property type="entry name" value="N-acetylmuramoyl-L-alanine amidase-like"/>
    <property type="match status" value="1"/>
</dbReference>
<evidence type="ECO:0000313" key="3">
    <source>
        <dbReference type="Proteomes" id="UP000186666"/>
    </source>
</evidence>
<dbReference type="Gene3D" id="3.40.80.10">
    <property type="entry name" value="Peptidoglycan recognition protein-like"/>
    <property type="match status" value="1"/>
</dbReference>